<evidence type="ECO:0000256" key="2">
    <source>
        <dbReference type="ARBA" id="ARBA00022448"/>
    </source>
</evidence>
<dbReference type="RefSeq" id="WP_241348535.1">
    <property type="nucleotide sequence ID" value="NZ_JAKZGP010000031.1"/>
</dbReference>
<evidence type="ECO:0000256" key="1">
    <source>
        <dbReference type="ARBA" id="ARBA00004370"/>
    </source>
</evidence>
<evidence type="ECO:0000313" key="8">
    <source>
        <dbReference type="Proteomes" id="UP001165489"/>
    </source>
</evidence>
<keyword evidence="2" id="KW-0813">Transport</keyword>
<sequence>MEAFLAIIGLVSIVFVIKFLEKAFKTYSDDRLDNIIKNSQKEYDAELAAREAAMTPEEKANREKRKKNQEIMNVILQNMRRSYEITELKQNAEIEAKKAAELAAIPKWEWTRKPRKSIIFKAERDAYYSSPEWRDKRIIMLARAKNTCNRCHVMQSSGLHVHHKTYENFGNEKMSDLEVLCEPCHEKHHNKKFYYD</sequence>
<dbReference type="Proteomes" id="UP001165489">
    <property type="component" value="Unassembled WGS sequence"/>
</dbReference>
<keyword evidence="8" id="KW-1185">Reference proteome</keyword>
<name>A0ABS9V174_9BACT</name>
<comment type="caution">
    <text evidence="7">The sequence shown here is derived from an EMBL/GenBank/DDBJ whole genome shotgun (WGS) entry which is preliminary data.</text>
</comment>
<evidence type="ECO:0000256" key="3">
    <source>
        <dbReference type="ARBA" id="ARBA00022547"/>
    </source>
</evidence>
<keyword evidence="5" id="KW-0406">Ion transport</keyword>
<proteinExistence type="predicted"/>
<dbReference type="GO" id="GO:0004519">
    <property type="term" value="F:endonuclease activity"/>
    <property type="evidence" value="ECO:0007669"/>
    <property type="project" value="UniProtKB-KW"/>
</dbReference>
<keyword evidence="6" id="KW-0472">Membrane</keyword>
<dbReference type="InterPro" id="IPR008688">
    <property type="entry name" value="ATP_synth_Bsub_B/MI25"/>
</dbReference>
<evidence type="ECO:0000256" key="4">
    <source>
        <dbReference type="ARBA" id="ARBA00022781"/>
    </source>
</evidence>
<dbReference type="CDD" id="cd00085">
    <property type="entry name" value="HNHc"/>
    <property type="match status" value="1"/>
</dbReference>
<keyword evidence="7" id="KW-0378">Hydrolase</keyword>
<evidence type="ECO:0000256" key="6">
    <source>
        <dbReference type="ARBA" id="ARBA00023136"/>
    </source>
</evidence>
<gene>
    <name evidence="7" type="ORF">MM239_12235</name>
</gene>
<organism evidence="7 8">
    <name type="scientific">Belliella filtrata</name>
    <dbReference type="NCBI Taxonomy" id="2923435"/>
    <lineage>
        <taxon>Bacteria</taxon>
        <taxon>Pseudomonadati</taxon>
        <taxon>Bacteroidota</taxon>
        <taxon>Cytophagia</taxon>
        <taxon>Cytophagales</taxon>
        <taxon>Cyclobacteriaceae</taxon>
        <taxon>Belliella</taxon>
    </lineage>
</organism>
<evidence type="ECO:0000313" key="7">
    <source>
        <dbReference type="EMBL" id="MCH7410167.1"/>
    </source>
</evidence>
<accession>A0ABS9V174</accession>
<reference evidence="7" key="1">
    <citation type="submission" date="2022-03" db="EMBL/GenBank/DDBJ databases">
        <title>De novo assembled genomes of Belliella spp. (Cyclobacteriaceae) strains.</title>
        <authorList>
            <person name="Szabo A."/>
            <person name="Korponai K."/>
            <person name="Felfoldi T."/>
        </authorList>
    </citation>
    <scope>NUCLEOTIDE SEQUENCE</scope>
    <source>
        <strain evidence="7">DSM 111904</strain>
    </source>
</reference>
<keyword evidence="7" id="KW-0540">Nuclease</keyword>
<keyword evidence="3" id="KW-0138">CF(0)</keyword>
<dbReference type="InterPro" id="IPR003615">
    <property type="entry name" value="HNH_nuc"/>
</dbReference>
<evidence type="ECO:0000256" key="5">
    <source>
        <dbReference type="ARBA" id="ARBA00023065"/>
    </source>
</evidence>
<keyword evidence="7" id="KW-0255">Endonuclease</keyword>
<protein>
    <submittedName>
        <fullName evidence="7">HNH endonuclease</fullName>
    </submittedName>
</protein>
<comment type="subcellular location">
    <subcellularLocation>
        <location evidence="1">Membrane</location>
    </subcellularLocation>
</comment>
<keyword evidence="4" id="KW-0375">Hydrogen ion transport</keyword>
<dbReference type="EMBL" id="JAKZGP010000031">
    <property type="protein sequence ID" value="MCH7410167.1"/>
    <property type="molecule type" value="Genomic_DNA"/>
</dbReference>
<dbReference type="Pfam" id="PF05405">
    <property type="entry name" value="Mt_ATP-synt_B"/>
    <property type="match status" value="1"/>
</dbReference>